<dbReference type="GO" id="GO:0008982">
    <property type="term" value="F:protein-N(PI)-phosphohistidine-sugar phosphotransferase activity"/>
    <property type="evidence" value="ECO:0007669"/>
    <property type="project" value="InterPro"/>
</dbReference>
<keyword evidence="5" id="KW-0812">Transmembrane</keyword>
<evidence type="ECO:0000256" key="6">
    <source>
        <dbReference type="ARBA" id="ARBA00022989"/>
    </source>
</evidence>
<comment type="subcellular location">
    <subcellularLocation>
        <location evidence="1">Cell membrane</location>
        <topology evidence="1">Multi-pass membrane protein</topology>
    </subcellularLocation>
</comment>
<name>A0A7H0SQF9_9CORY</name>
<evidence type="ECO:0000256" key="3">
    <source>
        <dbReference type="ARBA" id="ARBA00022475"/>
    </source>
</evidence>
<protein>
    <submittedName>
        <fullName evidence="8">Regulator</fullName>
    </submittedName>
</protein>
<evidence type="ECO:0000256" key="5">
    <source>
        <dbReference type="ARBA" id="ARBA00022692"/>
    </source>
</evidence>
<dbReference type="GO" id="GO:0009401">
    <property type="term" value="P:phosphoenolpyruvate-dependent sugar phosphotransferase system"/>
    <property type="evidence" value="ECO:0007669"/>
    <property type="project" value="InterPro"/>
</dbReference>
<keyword evidence="6" id="KW-1133">Transmembrane helix</keyword>
<keyword evidence="2" id="KW-0813">Transport</keyword>
<reference evidence="8 9" key="1">
    <citation type="submission" date="2019-12" db="EMBL/GenBank/DDBJ databases">
        <title>Corynebacterium sp. nov., isolated from feces of the Anser Albifrons in China.</title>
        <authorList>
            <person name="Liu Q."/>
        </authorList>
    </citation>
    <scope>NUCLEOTIDE SEQUENCE [LARGE SCALE GENOMIC DNA]</scope>
    <source>
        <strain evidence="8 9">4H37-19</strain>
    </source>
</reference>
<keyword evidence="4" id="KW-0762">Sugar transport</keyword>
<dbReference type="KEGG" id="cpoy:GP475_09110"/>
<dbReference type="GO" id="GO:0005886">
    <property type="term" value="C:plasma membrane"/>
    <property type="evidence" value="ECO:0007669"/>
    <property type="project" value="UniProtKB-SubCell"/>
</dbReference>
<organism evidence="8 9">
    <name type="scientific">Corynebacterium poyangense</name>
    <dbReference type="NCBI Taxonomy" id="2684405"/>
    <lineage>
        <taxon>Bacteria</taxon>
        <taxon>Bacillati</taxon>
        <taxon>Actinomycetota</taxon>
        <taxon>Actinomycetes</taxon>
        <taxon>Mycobacteriales</taxon>
        <taxon>Corynebacteriaceae</taxon>
        <taxon>Corynebacterium</taxon>
    </lineage>
</organism>
<keyword evidence="7" id="KW-0472">Membrane</keyword>
<dbReference type="Proteomes" id="UP000516320">
    <property type="component" value="Chromosome"/>
</dbReference>
<evidence type="ECO:0000313" key="9">
    <source>
        <dbReference type="Proteomes" id="UP000516320"/>
    </source>
</evidence>
<keyword evidence="9" id="KW-1185">Reference proteome</keyword>
<dbReference type="Pfam" id="PF13303">
    <property type="entry name" value="PTS_EIIC_2"/>
    <property type="match status" value="1"/>
</dbReference>
<sequence length="340" mass="35051">MKVLNGISVAVVVTLVPQALLGELLKALLPIFPAGQNIINLVGLTSSLLPVIIGMMVAVEFKLTPIQTAVVAISSVLGSGVATAQGDGSFLLKGTGLVINSGVTAALAVGLVLFIGTKLRSYTILLLATLTILTVGSIGAFVTYPAVKVFTIWLGKLINGTTELQPIFMGIILAALFSVLIVSPVSTVGIATAIFMEGVSSGTANLGCVAAGMTLMVAGWKANGFANSIIHIVGSPKVQMANMFAHPRCLIPIVLHAAILGGIGGAFQVTGSAISAGFGLSGLAGPLAALNHEGWGWSAGNIAIVLLCWVILPFILAVIFTRIFEKIGWTQPEYYALRFT</sequence>
<evidence type="ECO:0000256" key="4">
    <source>
        <dbReference type="ARBA" id="ARBA00022597"/>
    </source>
</evidence>
<accession>A0A7H0SQF9</accession>
<dbReference type="EMBL" id="CP046884">
    <property type="protein sequence ID" value="QNQ90784.1"/>
    <property type="molecule type" value="Genomic_DNA"/>
</dbReference>
<proteinExistence type="predicted"/>
<evidence type="ECO:0000313" key="8">
    <source>
        <dbReference type="EMBL" id="QNQ90784.1"/>
    </source>
</evidence>
<dbReference type="InterPro" id="IPR003352">
    <property type="entry name" value="PTS_EIIC"/>
</dbReference>
<dbReference type="AlphaFoldDB" id="A0A7H0SQF9"/>
<gene>
    <name evidence="8" type="ORF">GP475_09110</name>
</gene>
<evidence type="ECO:0000256" key="2">
    <source>
        <dbReference type="ARBA" id="ARBA00022448"/>
    </source>
</evidence>
<evidence type="ECO:0000256" key="7">
    <source>
        <dbReference type="ARBA" id="ARBA00023136"/>
    </source>
</evidence>
<evidence type="ECO:0000256" key="1">
    <source>
        <dbReference type="ARBA" id="ARBA00004651"/>
    </source>
</evidence>
<keyword evidence="3" id="KW-1003">Cell membrane</keyword>